<dbReference type="SUPFAM" id="SSF52317">
    <property type="entry name" value="Class I glutamine amidotransferase-like"/>
    <property type="match status" value="1"/>
</dbReference>
<gene>
    <name evidence="3" type="ORF">ACFQ08_24770</name>
</gene>
<dbReference type="PRINTS" id="PR00097">
    <property type="entry name" value="ANTSNTHASEII"/>
</dbReference>
<feature type="non-terminal residue" evidence="3">
    <location>
        <position position="70"/>
    </location>
</feature>
<organism evidence="3 4">
    <name type="scientific">Streptosporangium algeriense</name>
    <dbReference type="NCBI Taxonomy" id="1682748"/>
    <lineage>
        <taxon>Bacteria</taxon>
        <taxon>Bacillati</taxon>
        <taxon>Actinomycetota</taxon>
        <taxon>Actinomycetes</taxon>
        <taxon>Streptosporangiales</taxon>
        <taxon>Streptosporangiaceae</taxon>
        <taxon>Streptosporangium</taxon>
    </lineage>
</organism>
<evidence type="ECO:0000313" key="4">
    <source>
        <dbReference type="Proteomes" id="UP001597024"/>
    </source>
</evidence>
<proteinExistence type="predicted"/>
<reference evidence="4" key="1">
    <citation type="journal article" date="2019" name="Int. J. Syst. Evol. Microbiol.">
        <title>The Global Catalogue of Microorganisms (GCM) 10K type strain sequencing project: providing services to taxonomists for standard genome sequencing and annotation.</title>
        <authorList>
            <consortium name="The Broad Institute Genomics Platform"/>
            <consortium name="The Broad Institute Genome Sequencing Center for Infectious Disease"/>
            <person name="Wu L."/>
            <person name="Ma J."/>
        </authorList>
    </citation>
    <scope>NUCLEOTIDE SEQUENCE [LARGE SCALE GENOMIC DNA]</scope>
    <source>
        <strain evidence="4">CCUG 62974</strain>
    </source>
</reference>
<dbReference type="EMBL" id="JBHTHX010001051">
    <property type="protein sequence ID" value="MFD0887767.1"/>
    <property type="molecule type" value="Genomic_DNA"/>
</dbReference>
<name>A0ABW3DY90_9ACTN</name>
<evidence type="ECO:0000259" key="2">
    <source>
        <dbReference type="Pfam" id="PF00117"/>
    </source>
</evidence>
<dbReference type="PANTHER" id="PTHR43418">
    <property type="entry name" value="MULTIFUNCTIONAL TRYPTOPHAN BIOSYNTHESIS PROTEIN-RELATED"/>
    <property type="match status" value="1"/>
</dbReference>
<sequence length="70" mass="7620">MPTDPGGVVRVLLIDNYDSYTFNLAQLMAQVYGRMPVVARNDSAALREADRAGYDAIVVSPGPGRPQEPR</sequence>
<dbReference type="Proteomes" id="UP001597024">
    <property type="component" value="Unassembled WGS sequence"/>
</dbReference>
<evidence type="ECO:0000313" key="3">
    <source>
        <dbReference type="EMBL" id="MFD0887767.1"/>
    </source>
</evidence>
<dbReference type="Gene3D" id="3.40.50.880">
    <property type="match status" value="1"/>
</dbReference>
<keyword evidence="4" id="KW-1185">Reference proteome</keyword>
<evidence type="ECO:0000256" key="1">
    <source>
        <dbReference type="ARBA" id="ARBA00022962"/>
    </source>
</evidence>
<dbReference type="InterPro" id="IPR017926">
    <property type="entry name" value="GATASE"/>
</dbReference>
<comment type="caution">
    <text evidence="3">The sequence shown here is derived from an EMBL/GenBank/DDBJ whole genome shotgun (WGS) entry which is preliminary data.</text>
</comment>
<dbReference type="Pfam" id="PF00117">
    <property type="entry name" value="GATase"/>
    <property type="match status" value="1"/>
</dbReference>
<dbReference type="PANTHER" id="PTHR43418:SF4">
    <property type="entry name" value="MULTIFUNCTIONAL TRYPTOPHAN BIOSYNTHESIS PROTEIN"/>
    <property type="match status" value="1"/>
</dbReference>
<dbReference type="InterPro" id="IPR050472">
    <property type="entry name" value="Anth_synth/Amidotransfase"/>
</dbReference>
<accession>A0ABW3DY90</accession>
<feature type="domain" description="Glutamine amidotransferase" evidence="2">
    <location>
        <begin position="12"/>
        <end position="67"/>
    </location>
</feature>
<keyword evidence="1" id="KW-0315">Glutamine amidotransferase</keyword>
<dbReference type="InterPro" id="IPR029062">
    <property type="entry name" value="Class_I_gatase-like"/>
</dbReference>
<protein>
    <recommendedName>
        <fullName evidence="2">Glutamine amidotransferase domain-containing protein</fullName>
    </recommendedName>
</protein>